<dbReference type="InterPro" id="IPR043137">
    <property type="entry name" value="GGT_ssub_C"/>
</dbReference>
<dbReference type="EMBL" id="CAJNDS010002263">
    <property type="protein sequence ID" value="CAE7400064.1"/>
    <property type="molecule type" value="Genomic_DNA"/>
</dbReference>
<dbReference type="PANTHER" id="PTHR43881">
    <property type="entry name" value="GAMMA-GLUTAMYLTRANSPEPTIDASE (AFU_ORTHOLOGUE AFUA_4G13580)"/>
    <property type="match status" value="1"/>
</dbReference>
<evidence type="ECO:0000313" key="2">
    <source>
        <dbReference type="Proteomes" id="UP000604046"/>
    </source>
</evidence>
<dbReference type="SUPFAM" id="SSF56235">
    <property type="entry name" value="N-terminal nucleophile aminohydrolases (Ntn hydrolases)"/>
    <property type="match status" value="1"/>
</dbReference>
<accession>A0A812QRM0</accession>
<proteinExistence type="predicted"/>
<dbReference type="Proteomes" id="UP000604046">
    <property type="component" value="Unassembled WGS sequence"/>
</dbReference>
<dbReference type="InterPro" id="IPR052896">
    <property type="entry name" value="GGT-like_enzyme"/>
</dbReference>
<dbReference type="Gene3D" id="3.60.20.40">
    <property type="match status" value="1"/>
</dbReference>
<dbReference type="InterPro" id="IPR029055">
    <property type="entry name" value="Ntn_hydrolases_N"/>
</dbReference>
<evidence type="ECO:0000313" key="1">
    <source>
        <dbReference type="EMBL" id="CAE7400064.1"/>
    </source>
</evidence>
<gene>
    <name evidence="1" type="primary">ywrD</name>
    <name evidence="1" type="ORF">SNAT2548_LOCUS21781</name>
</gene>
<dbReference type="PANTHER" id="PTHR43881:SF1">
    <property type="entry name" value="GAMMA-GLUTAMYLTRANSPEPTIDASE (AFU_ORTHOLOGUE AFUA_4G13580)"/>
    <property type="match status" value="1"/>
</dbReference>
<keyword evidence="2" id="KW-1185">Reference proteome</keyword>
<organism evidence="1 2">
    <name type="scientific">Symbiodinium natans</name>
    <dbReference type="NCBI Taxonomy" id="878477"/>
    <lineage>
        <taxon>Eukaryota</taxon>
        <taxon>Sar</taxon>
        <taxon>Alveolata</taxon>
        <taxon>Dinophyceae</taxon>
        <taxon>Suessiales</taxon>
        <taxon>Symbiodiniaceae</taxon>
        <taxon>Symbiodinium</taxon>
    </lineage>
</organism>
<dbReference type="OrthoDB" id="444866at2759"/>
<sequence>MSRAATVPFDAEAFAPKRSGYDTVYLAAADRWGNACSFINSNYQGFGSCIVPEGCGFTLQNRGQNFIVREGHPNCVGPRKFCYHTIIPGLVTWEPSGQLFGTLGVMGGFMQPQGHLQVLAGMVDYGLDPQAALDQPRFCLQGVDSALGPETAESSILLLEEGVPKETQEELQRMGHPCKPVSGWARHVFGRGQVICRDPNTGVLSGGTEPRADGAVLAW</sequence>
<dbReference type="AlphaFoldDB" id="A0A812QRM0"/>
<name>A0A812QRM0_9DINO</name>
<reference evidence="1" key="1">
    <citation type="submission" date="2021-02" db="EMBL/GenBank/DDBJ databases">
        <authorList>
            <person name="Dougan E. K."/>
            <person name="Rhodes N."/>
            <person name="Thang M."/>
            <person name="Chan C."/>
        </authorList>
    </citation>
    <scope>NUCLEOTIDE SEQUENCE</scope>
</reference>
<comment type="caution">
    <text evidence="1">The sequence shown here is derived from an EMBL/GenBank/DDBJ whole genome shotgun (WGS) entry which is preliminary data.</text>
</comment>
<protein>
    <submittedName>
        <fullName evidence="1">YwrD protein</fullName>
    </submittedName>
</protein>
<dbReference type="Pfam" id="PF01019">
    <property type="entry name" value="G_glu_transpept"/>
    <property type="match status" value="1"/>
</dbReference>